<evidence type="ECO:0000313" key="5">
    <source>
        <dbReference type="EMBL" id="MDV2078939.1"/>
    </source>
</evidence>
<dbReference type="RefSeq" id="WP_316973596.1">
    <property type="nucleotide sequence ID" value="NZ_JAWIIJ010000005.1"/>
</dbReference>
<dbReference type="PANTHER" id="PTHR33164:SF107">
    <property type="entry name" value="TRANSCRIPTIONAL REGULATORY PROTEIN"/>
    <property type="match status" value="1"/>
</dbReference>
<gene>
    <name evidence="5" type="ORF">RYS15_09585</name>
</gene>
<accession>A0ABU3VXG0</accession>
<protein>
    <submittedName>
        <fullName evidence="5">MarR family transcriptional regulator</fullName>
    </submittedName>
</protein>
<reference evidence="5 6" key="1">
    <citation type="submission" date="2023-10" db="EMBL/GenBank/DDBJ databases">
        <title>Characteristics and mechanism of a salt-tolerant marine origin heterotrophic nitrifying- aerobic denitrifying bacteria Marinobacter xestospongiae HN1.</title>
        <authorList>
            <person name="Qi R."/>
        </authorList>
    </citation>
    <scope>NUCLEOTIDE SEQUENCE [LARGE SCALE GENOMIC DNA]</scope>
    <source>
        <strain evidence="5 6">HN1</strain>
    </source>
</reference>
<dbReference type="SUPFAM" id="SSF46785">
    <property type="entry name" value="Winged helix' DNA-binding domain"/>
    <property type="match status" value="1"/>
</dbReference>
<feature type="domain" description="HTH marR-type" evidence="4">
    <location>
        <begin position="2"/>
        <end position="135"/>
    </location>
</feature>
<dbReference type="InterPro" id="IPR023187">
    <property type="entry name" value="Tscrpt_reg_MarR-type_CS"/>
</dbReference>
<evidence type="ECO:0000256" key="2">
    <source>
        <dbReference type="ARBA" id="ARBA00023125"/>
    </source>
</evidence>
<evidence type="ECO:0000256" key="3">
    <source>
        <dbReference type="ARBA" id="ARBA00023163"/>
    </source>
</evidence>
<evidence type="ECO:0000256" key="1">
    <source>
        <dbReference type="ARBA" id="ARBA00023015"/>
    </source>
</evidence>
<dbReference type="Pfam" id="PF12802">
    <property type="entry name" value="MarR_2"/>
    <property type="match status" value="1"/>
</dbReference>
<keyword evidence="1" id="KW-0805">Transcription regulation</keyword>
<dbReference type="Gene3D" id="1.10.10.10">
    <property type="entry name" value="Winged helix-like DNA-binding domain superfamily/Winged helix DNA-binding domain"/>
    <property type="match status" value="1"/>
</dbReference>
<dbReference type="PROSITE" id="PS01117">
    <property type="entry name" value="HTH_MARR_1"/>
    <property type="match status" value="1"/>
</dbReference>
<dbReference type="InterPro" id="IPR036390">
    <property type="entry name" value="WH_DNA-bd_sf"/>
</dbReference>
<dbReference type="SMART" id="SM00347">
    <property type="entry name" value="HTH_MARR"/>
    <property type="match status" value="1"/>
</dbReference>
<dbReference type="EMBL" id="JAWIIJ010000005">
    <property type="protein sequence ID" value="MDV2078939.1"/>
    <property type="molecule type" value="Genomic_DNA"/>
</dbReference>
<dbReference type="PANTHER" id="PTHR33164">
    <property type="entry name" value="TRANSCRIPTIONAL REGULATOR, MARR FAMILY"/>
    <property type="match status" value="1"/>
</dbReference>
<dbReference type="Proteomes" id="UP001269819">
    <property type="component" value="Unassembled WGS sequence"/>
</dbReference>
<dbReference type="PROSITE" id="PS50995">
    <property type="entry name" value="HTH_MARR_2"/>
    <property type="match status" value="1"/>
</dbReference>
<evidence type="ECO:0000259" key="4">
    <source>
        <dbReference type="PROSITE" id="PS50995"/>
    </source>
</evidence>
<dbReference type="InterPro" id="IPR000835">
    <property type="entry name" value="HTH_MarR-typ"/>
</dbReference>
<keyword evidence="2" id="KW-0238">DNA-binding</keyword>
<dbReference type="PRINTS" id="PR00598">
    <property type="entry name" value="HTHMARR"/>
</dbReference>
<comment type="caution">
    <text evidence="5">The sequence shown here is derived from an EMBL/GenBank/DDBJ whole genome shotgun (WGS) entry which is preliminary data.</text>
</comment>
<proteinExistence type="predicted"/>
<sequence length="137" mass="15303">MDRRLFLLLNRAQHRVFRHVERLSDEQFGASVSQLGVLLVLANHPGARLTEVARELGLKKPAVTGLVNRMEAAGLIAREPCPEDGRVSRLLLTEQGRARAATIPPFITELNEQMMAGFSDDEIDVVLKFLNALLTRF</sequence>
<dbReference type="InterPro" id="IPR039422">
    <property type="entry name" value="MarR/SlyA-like"/>
</dbReference>
<organism evidence="5 6">
    <name type="scientific">Marinobacter xestospongiae</name>
    <dbReference type="NCBI Taxonomy" id="994319"/>
    <lineage>
        <taxon>Bacteria</taxon>
        <taxon>Pseudomonadati</taxon>
        <taxon>Pseudomonadota</taxon>
        <taxon>Gammaproteobacteria</taxon>
        <taxon>Pseudomonadales</taxon>
        <taxon>Marinobacteraceae</taxon>
        <taxon>Marinobacter</taxon>
    </lineage>
</organism>
<name>A0ABU3VXG0_9GAMM</name>
<keyword evidence="3" id="KW-0804">Transcription</keyword>
<evidence type="ECO:0000313" key="6">
    <source>
        <dbReference type="Proteomes" id="UP001269819"/>
    </source>
</evidence>
<dbReference type="InterPro" id="IPR036388">
    <property type="entry name" value="WH-like_DNA-bd_sf"/>
</dbReference>
<keyword evidence="6" id="KW-1185">Reference proteome</keyword>